<feature type="transmembrane region" description="Helical" evidence="5">
    <location>
        <begin position="36"/>
        <end position="55"/>
    </location>
</feature>
<sequence>MEGNRIEEKQLNPWLTIWVRPRETVRYAINTKPMKFAVILALLAGIPQMLDGATSNNLGDSISLPTIFILALIMGPLLGLLSWWIGSGISYIVGTWIGGSGGFDELKMATAISKIPYLLVSLIWLVDIAILGGGMFTEEYDFSRTQIIWLFISGFVAIVTGIWTFVITIFAIAEAHRFSAWKSLLTMFIPFVAIVLVLSVFIVPFIFM</sequence>
<feature type="transmembrane region" description="Helical" evidence="5">
    <location>
        <begin position="67"/>
        <end position="94"/>
    </location>
</feature>
<proteinExistence type="predicted"/>
<keyword evidence="2 5" id="KW-0812">Transmembrane</keyword>
<feature type="transmembrane region" description="Helical" evidence="5">
    <location>
        <begin position="148"/>
        <end position="172"/>
    </location>
</feature>
<evidence type="ECO:0000313" key="7">
    <source>
        <dbReference type="EMBL" id="VDC32574.1"/>
    </source>
</evidence>
<protein>
    <submittedName>
        <fullName evidence="7">Yip1 domain protein</fullName>
    </submittedName>
</protein>
<dbReference type="RefSeq" id="WP_160117618.1">
    <property type="nucleotide sequence ID" value="NZ_CBCRXF010000002.1"/>
</dbReference>
<accession>A0A3P5XU58</accession>
<dbReference type="EMBL" id="UXAV01000044">
    <property type="protein sequence ID" value="VDC32574.1"/>
    <property type="molecule type" value="Genomic_DNA"/>
</dbReference>
<dbReference type="Pfam" id="PF04893">
    <property type="entry name" value="Yip1"/>
    <property type="match status" value="1"/>
</dbReference>
<keyword evidence="3 5" id="KW-1133">Transmembrane helix</keyword>
<dbReference type="InterPro" id="IPR006977">
    <property type="entry name" value="Yip1_dom"/>
</dbReference>
<keyword evidence="8" id="KW-1185">Reference proteome</keyword>
<comment type="subcellular location">
    <subcellularLocation>
        <location evidence="1">Membrane</location>
        <topology evidence="1">Multi-pass membrane protein</topology>
    </subcellularLocation>
</comment>
<evidence type="ECO:0000313" key="8">
    <source>
        <dbReference type="Proteomes" id="UP000270468"/>
    </source>
</evidence>
<reference evidence="7 8" key="1">
    <citation type="submission" date="2018-11" db="EMBL/GenBank/DDBJ databases">
        <authorList>
            <person name="Criscuolo A."/>
        </authorList>
    </citation>
    <scope>NUCLEOTIDE SEQUENCE [LARGE SCALE GENOMIC DNA]</scope>
    <source>
        <strain evidence="7">ATB-66</strain>
    </source>
</reference>
<keyword evidence="4 5" id="KW-0472">Membrane</keyword>
<gene>
    <name evidence="7" type="ORF">FILTAD_02782</name>
</gene>
<evidence type="ECO:0000256" key="3">
    <source>
        <dbReference type="ARBA" id="ARBA00022989"/>
    </source>
</evidence>
<feature type="domain" description="Yip1" evidence="6">
    <location>
        <begin position="17"/>
        <end position="200"/>
    </location>
</feature>
<organism evidence="7 8">
    <name type="scientific">Filibacter tadaridae</name>
    <dbReference type="NCBI Taxonomy" id="2483811"/>
    <lineage>
        <taxon>Bacteria</taxon>
        <taxon>Bacillati</taxon>
        <taxon>Bacillota</taxon>
        <taxon>Bacilli</taxon>
        <taxon>Bacillales</taxon>
        <taxon>Caryophanaceae</taxon>
        <taxon>Filibacter</taxon>
    </lineage>
</organism>
<feature type="transmembrane region" description="Helical" evidence="5">
    <location>
        <begin position="184"/>
        <end position="207"/>
    </location>
</feature>
<dbReference type="Proteomes" id="UP000270468">
    <property type="component" value="Unassembled WGS sequence"/>
</dbReference>
<evidence type="ECO:0000256" key="4">
    <source>
        <dbReference type="ARBA" id="ARBA00023136"/>
    </source>
</evidence>
<dbReference type="OrthoDB" id="2987623at2"/>
<evidence type="ECO:0000256" key="1">
    <source>
        <dbReference type="ARBA" id="ARBA00004141"/>
    </source>
</evidence>
<name>A0A3P5XU58_9BACL</name>
<dbReference type="GO" id="GO:0016020">
    <property type="term" value="C:membrane"/>
    <property type="evidence" value="ECO:0007669"/>
    <property type="project" value="UniProtKB-SubCell"/>
</dbReference>
<dbReference type="AlphaFoldDB" id="A0A3P5XU58"/>
<evidence type="ECO:0000256" key="5">
    <source>
        <dbReference type="SAM" id="Phobius"/>
    </source>
</evidence>
<evidence type="ECO:0000259" key="6">
    <source>
        <dbReference type="Pfam" id="PF04893"/>
    </source>
</evidence>
<feature type="transmembrane region" description="Helical" evidence="5">
    <location>
        <begin position="115"/>
        <end position="136"/>
    </location>
</feature>
<evidence type="ECO:0000256" key="2">
    <source>
        <dbReference type="ARBA" id="ARBA00022692"/>
    </source>
</evidence>